<dbReference type="InterPro" id="IPR001223">
    <property type="entry name" value="Glyco_hydro18_cat"/>
</dbReference>
<organism evidence="4 5">
    <name type="scientific">Pycnoporus cinnabarinus</name>
    <name type="common">Cinnabar-red polypore</name>
    <name type="synonym">Trametes cinnabarina</name>
    <dbReference type="NCBI Taxonomy" id="5643"/>
    <lineage>
        <taxon>Eukaryota</taxon>
        <taxon>Fungi</taxon>
        <taxon>Dikarya</taxon>
        <taxon>Basidiomycota</taxon>
        <taxon>Agaricomycotina</taxon>
        <taxon>Agaricomycetes</taxon>
        <taxon>Polyporales</taxon>
        <taxon>Polyporaceae</taxon>
        <taxon>Trametes</taxon>
    </lineage>
</organism>
<gene>
    <name evidence="4" type="ORF">BN946_scf184908.g56</name>
</gene>
<accession>A0A060SGG9</accession>
<dbReference type="EMBL" id="CCBP010000100">
    <property type="protein sequence ID" value="CDO71299.1"/>
    <property type="molecule type" value="Genomic_DNA"/>
</dbReference>
<dbReference type="STRING" id="5643.A0A060SGG9"/>
<dbReference type="HOGENOM" id="CLU_934277_0_0_1"/>
<feature type="region of interest" description="Disordered" evidence="1">
    <location>
        <begin position="74"/>
        <end position="189"/>
    </location>
</feature>
<dbReference type="Proteomes" id="UP000029665">
    <property type="component" value="Unassembled WGS sequence"/>
</dbReference>
<sequence length="298" mass="30973">MALALRVFLAGLPLLPLMVRCVPAPRDRTPSAFSRAQDLPSLSSSIAGTLSPELIAASTSTSFARAVTPVLTDKAAGGDRAGPTAGSPMAATQQYGAPDADPLESQPRRRSEAVLFLPPDTPPSSPYHIPTPTGGSMLPTASDATQNLSPATSSSPPAPSAPPDTNLNMDASPPSQADAGADAPPSASDGRPLLMAYYPDWVGKTFPPEKVDFGRFDWVDFAFAVPDAQANLTWDGSDDAPDLLRRLVARAHQAGKNVKLSVGGWTGSSPVEACKGHVERLAELEVSCDSGWPCGFGE</sequence>
<keyword evidence="5" id="KW-1185">Reference proteome</keyword>
<dbReference type="GO" id="GO:0005975">
    <property type="term" value="P:carbohydrate metabolic process"/>
    <property type="evidence" value="ECO:0007669"/>
    <property type="project" value="InterPro"/>
</dbReference>
<feature type="signal peptide" evidence="2">
    <location>
        <begin position="1"/>
        <end position="21"/>
    </location>
</feature>
<dbReference type="InterPro" id="IPR017853">
    <property type="entry name" value="GH"/>
</dbReference>
<dbReference type="SUPFAM" id="SSF51445">
    <property type="entry name" value="(Trans)glycosidases"/>
    <property type="match status" value="1"/>
</dbReference>
<dbReference type="OrthoDB" id="73875at2759"/>
<feature type="domain" description="GH18" evidence="3">
    <location>
        <begin position="192"/>
        <end position="298"/>
    </location>
</feature>
<evidence type="ECO:0000259" key="3">
    <source>
        <dbReference type="PROSITE" id="PS51910"/>
    </source>
</evidence>
<evidence type="ECO:0000313" key="4">
    <source>
        <dbReference type="EMBL" id="CDO71299.1"/>
    </source>
</evidence>
<protein>
    <recommendedName>
        <fullName evidence="3">GH18 domain-containing protein</fullName>
    </recommendedName>
</protein>
<evidence type="ECO:0000313" key="5">
    <source>
        <dbReference type="Proteomes" id="UP000029665"/>
    </source>
</evidence>
<evidence type="ECO:0000256" key="2">
    <source>
        <dbReference type="SAM" id="SignalP"/>
    </source>
</evidence>
<feature type="chain" id="PRO_5001591123" description="GH18 domain-containing protein" evidence="2">
    <location>
        <begin position="22"/>
        <end position="298"/>
    </location>
</feature>
<dbReference type="AlphaFoldDB" id="A0A060SGG9"/>
<name>A0A060SGG9_PYCCI</name>
<proteinExistence type="predicted"/>
<keyword evidence="2" id="KW-0732">Signal</keyword>
<evidence type="ECO:0000256" key="1">
    <source>
        <dbReference type="SAM" id="MobiDB-lite"/>
    </source>
</evidence>
<feature type="compositionally biased region" description="Low complexity" evidence="1">
    <location>
        <begin position="170"/>
        <end position="189"/>
    </location>
</feature>
<reference evidence="4" key="1">
    <citation type="submission" date="2014-01" db="EMBL/GenBank/DDBJ databases">
        <title>The genome of the white-rot fungus Pycnoporus cinnabarinus: a basidiomycete model with a versatile arsenal for lignocellulosic biomass breakdown.</title>
        <authorList>
            <person name="Levasseur A."/>
            <person name="Lomascolo A."/>
            <person name="Ruiz-Duenas F.J."/>
            <person name="Uzan E."/>
            <person name="Piumi F."/>
            <person name="Kues U."/>
            <person name="Ram A.F.J."/>
            <person name="Murat C."/>
            <person name="Haon M."/>
            <person name="Benoit I."/>
            <person name="Arfi Y."/>
            <person name="Chevret D."/>
            <person name="Drula E."/>
            <person name="Kwon M.J."/>
            <person name="Gouret P."/>
            <person name="Lesage-Meessen L."/>
            <person name="Lombard V."/>
            <person name="Mariette J."/>
            <person name="Noirot C."/>
            <person name="Park J."/>
            <person name="Patyshakuliyeva A."/>
            <person name="Wieneger R.A.B."/>
            <person name="Wosten H.A.B."/>
            <person name="Martin F."/>
            <person name="Coutinho P.M."/>
            <person name="de Vries R."/>
            <person name="Martinez A.T."/>
            <person name="Klopp C."/>
            <person name="Pontarotti P."/>
            <person name="Henrissat B."/>
            <person name="Record E."/>
        </authorList>
    </citation>
    <scope>NUCLEOTIDE SEQUENCE [LARGE SCALE GENOMIC DNA]</scope>
    <source>
        <strain evidence="4">BRFM137</strain>
    </source>
</reference>
<dbReference type="Gene3D" id="3.20.20.80">
    <property type="entry name" value="Glycosidases"/>
    <property type="match status" value="1"/>
</dbReference>
<dbReference type="PROSITE" id="PS51910">
    <property type="entry name" value="GH18_2"/>
    <property type="match status" value="1"/>
</dbReference>
<comment type="caution">
    <text evidence="4">The sequence shown here is derived from an EMBL/GenBank/DDBJ whole genome shotgun (WGS) entry which is preliminary data.</text>
</comment>